<sequence>MAFKTGFSERLDELRFPSPRSPPVDSPFSSHTPLSPPANMMSAFSRPTTDVRANLQRRFTTDAGKLSSWSFLNQQPTPPADSLDLLSSATHIHKSQLIEKKRQHIEYMREQRKRFEADMKLLDLQHERERQEIDQLARDLAQAGLSGPVSEPTTPPEYRDGGFPSAFARPTRFSTSSVTSSPGIFNIFSPSQVTSPPPASQTRNGGATANANSHRFSVHSVPGSRRNSEEEEYFPDSVATYRPGPS</sequence>
<accession>A0A093X9Z9</accession>
<dbReference type="GO" id="GO:0016740">
    <property type="term" value="F:transferase activity"/>
    <property type="evidence" value="ECO:0007669"/>
    <property type="project" value="UniProtKB-KW"/>
</dbReference>
<organism evidence="3">
    <name type="scientific">Talaromyces marneffei PM1</name>
    <dbReference type="NCBI Taxonomy" id="1077442"/>
    <lineage>
        <taxon>Eukaryota</taxon>
        <taxon>Fungi</taxon>
        <taxon>Dikarya</taxon>
        <taxon>Ascomycota</taxon>
        <taxon>Pezizomycotina</taxon>
        <taxon>Eurotiomycetes</taxon>
        <taxon>Eurotiomycetidae</taxon>
        <taxon>Eurotiales</taxon>
        <taxon>Trichocomaceae</taxon>
        <taxon>Talaromyces</taxon>
        <taxon>Talaromyces sect. Talaromyces</taxon>
    </lineage>
</organism>
<dbReference type="AlphaFoldDB" id="A0A093X9Z9"/>
<reference evidence="3" key="1">
    <citation type="journal article" date="2014" name="PLoS Genet.">
        <title>Signature Gene Expression Reveals Novel Clues to the Molecular Mechanisms of Dimorphic Transition in Penicillium marneffei.</title>
        <authorList>
            <person name="Yang E."/>
            <person name="Wang G."/>
            <person name="Cai J."/>
            <person name="Woo P.C."/>
            <person name="Lau S.K."/>
            <person name="Yuen K.-Y."/>
            <person name="Chow W.-N."/>
            <person name="Lin X."/>
        </authorList>
    </citation>
    <scope>NUCLEOTIDE SEQUENCE [LARGE SCALE GENOMIC DNA]</scope>
    <source>
        <strain evidence="3">PM1</strain>
    </source>
</reference>
<dbReference type="EMBL" id="JPOX01000050">
    <property type="protein sequence ID" value="KFX42028.1"/>
    <property type="molecule type" value="Genomic_DNA"/>
</dbReference>
<protein>
    <submittedName>
        <fullName evidence="3">Mycothiol acetyltransferase</fullName>
    </submittedName>
</protein>
<name>A0A093X9Z9_TALMA</name>
<feature type="compositionally biased region" description="Polar residues" evidence="2">
    <location>
        <begin position="188"/>
        <end position="215"/>
    </location>
</feature>
<evidence type="ECO:0000256" key="1">
    <source>
        <dbReference type="SAM" id="Coils"/>
    </source>
</evidence>
<dbReference type="HOGENOM" id="CLU_078030_0_0_1"/>
<feature type="region of interest" description="Disordered" evidence="2">
    <location>
        <begin position="188"/>
        <end position="246"/>
    </location>
</feature>
<keyword evidence="3" id="KW-0808">Transferase</keyword>
<feature type="region of interest" description="Disordered" evidence="2">
    <location>
        <begin position="1"/>
        <end position="44"/>
    </location>
</feature>
<evidence type="ECO:0000313" key="3">
    <source>
        <dbReference type="EMBL" id="KFX42028.1"/>
    </source>
</evidence>
<evidence type="ECO:0000256" key="2">
    <source>
        <dbReference type="SAM" id="MobiDB-lite"/>
    </source>
</evidence>
<gene>
    <name evidence="3" type="ORF">GQ26_0500220</name>
</gene>
<keyword evidence="1" id="KW-0175">Coiled coil</keyword>
<feature type="coiled-coil region" evidence="1">
    <location>
        <begin position="98"/>
        <end position="139"/>
    </location>
</feature>
<proteinExistence type="predicted"/>
<comment type="caution">
    <text evidence="3">The sequence shown here is derived from an EMBL/GenBank/DDBJ whole genome shotgun (WGS) entry which is preliminary data.</text>
</comment>